<protein>
    <submittedName>
        <fullName evidence="2">Membrane protein</fullName>
    </submittedName>
</protein>
<evidence type="ECO:0000313" key="2">
    <source>
        <dbReference type="EMBL" id="KIE41115.1"/>
    </source>
</evidence>
<dbReference type="AlphaFoldDB" id="A0A0C1TZR0"/>
<dbReference type="EMBL" id="JXBL01000004">
    <property type="protein sequence ID" value="KIE41115.1"/>
    <property type="molecule type" value="Genomic_DNA"/>
</dbReference>
<name>A0A0C1TZR0_9BACT</name>
<evidence type="ECO:0000256" key="1">
    <source>
        <dbReference type="SAM" id="SignalP"/>
    </source>
</evidence>
<accession>A0A0C1TZR0</accession>
<keyword evidence="1" id="KW-0732">Signal</keyword>
<feature type="signal peptide" evidence="1">
    <location>
        <begin position="1"/>
        <end position="27"/>
    </location>
</feature>
<evidence type="ECO:0000313" key="3">
    <source>
        <dbReference type="Proteomes" id="UP000031433"/>
    </source>
</evidence>
<gene>
    <name evidence="2" type="ORF">SE37_16495</name>
</gene>
<feature type="chain" id="PRO_5002139665" evidence="1">
    <location>
        <begin position="28"/>
        <end position="157"/>
    </location>
</feature>
<proteinExistence type="predicted"/>
<reference evidence="2 3" key="1">
    <citation type="submission" date="2015-01" db="EMBL/GenBank/DDBJ databases">
        <title>Genome sequence of the anaerobic bacterium Geobacter soli GSS01, a dissimilatory Fe(III) reducer from soil.</title>
        <authorList>
            <person name="Yang G."/>
            <person name="Zhou S."/>
        </authorList>
    </citation>
    <scope>NUCLEOTIDE SEQUENCE [LARGE SCALE GENOMIC DNA]</scope>
    <source>
        <strain evidence="2 3">GSS01</strain>
    </source>
</reference>
<comment type="caution">
    <text evidence="2">The sequence shown here is derived from an EMBL/GenBank/DDBJ whole genome shotgun (WGS) entry which is preliminary data.</text>
</comment>
<feature type="non-terminal residue" evidence="2">
    <location>
        <position position="157"/>
    </location>
</feature>
<sequence>MRNVKKALVVGLALLGSLVVGSTGAMARNPELALPERVEIKHKACQEILRLGATYQVEGLFSKEFEAGQVCYTRTDLAVVLELLTEKLAEKVVKEGSAAVAKEDLLLLAELQDELRGEMLLARTRTFQQRRDDLGTRLTAITRNISLSGGLVGVLQG</sequence>
<keyword evidence="3" id="KW-1185">Reference proteome</keyword>
<organism evidence="2 3">
    <name type="scientific">Geobacter soli</name>
    <dbReference type="NCBI Taxonomy" id="1510391"/>
    <lineage>
        <taxon>Bacteria</taxon>
        <taxon>Pseudomonadati</taxon>
        <taxon>Thermodesulfobacteriota</taxon>
        <taxon>Desulfuromonadia</taxon>
        <taxon>Geobacterales</taxon>
        <taxon>Geobacteraceae</taxon>
        <taxon>Geobacter</taxon>
    </lineage>
</organism>
<dbReference type="Proteomes" id="UP000031433">
    <property type="component" value="Unassembled WGS sequence"/>
</dbReference>